<reference evidence="2" key="1">
    <citation type="submission" date="2022-03" db="EMBL/GenBank/DDBJ databases">
        <title>Genome Identification and Characterization of new species Bdellovibrio reynosense LBG001 sp. nov. from a Mexico soil sample.</title>
        <authorList>
            <person name="Camilli A."/>
            <person name="Ajao Y."/>
            <person name="Guo X."/>
        </authorList>
    </citation>
    <scope>NUCLEOTIDE SEQUENCE</scope>
    <source>
        <strain evidence="2">LBG001</strain>
    </source>
</reference>
<dbReference type="Gene3D" id="3.40.50.300">
    <property type="entry name" value="P-loop containing nucleotide triphosphate hydrolases"/>
    <property type="match status" value="2"/>
</dbReference>
<keyword evidence="3" id="KW-1185">Reference proteome</keyword>
<organism evidence="2 3">
    <name type="scientific">Bdellovibrio reynosensis</name>
    <dbReference type="NCBI Taxonomy" id="2835041"/>
    <lineage>
        <taxon>Bacteria</taxon>
        <taxon>Pseudomonadati</taxon>
        <taxon>Bdellovibrionota</taxon>
        <taxon>Bdellovibrionia</taxon>
        <taxon>Bdellovibrionales</taxon>
        <taxon>Pseudobdellovibrionaceae</taxon>
        <taxon>Bdellovibrio</taxon>
    </lineage>
</organism>
<feature type="coiled-coil region" evidence="1">
    <location>
        <begin position="374"/>
        <end position="408"/>
    </location>
</feature>
<evidence type="ECO:0000313" key="2">
    <source>
        <dbReference type="EMBL" id="UOF02896.1"/>
    </source>
</evidence>
<dbReference type="Proteomes" id="UP000830116">
    <property type="component" value="Chromosome"/>
</dbReference>
<dbReference type="Pfam" id="PF13555">
    <property type="entry name" value="AAA_29"/>
    <property type="match status" value="1"/>
</dbReference>
<keyword evidence="1" id="KW-0175">Coiled coil</keyword>
<dbReference type="SUPFAM" id="SSF52540">
    <property type="entry name" value="P-loop containing nucleoside triphosphate hydrolases"/>
    <property type="match status" value="1"/>
</dbReference>
<dbReference type="Pfam" id="PF13558">
    <property type="entry name" value="SbcC_Walker_B"/>
    <property type="match status" value="1"/>
</dbReference>
<proteinExistence type="predicted"/>
<dbReference type="RefSeq" id="WP_243540715.1">
    <property type="nucleotide sequence ID" value="NZ_CP093442.1"/>
</dbReference>
<dbReference type="PANTHER" id="PTHR32182:SF22">
    <property type="entry name" value="ATP-DEPENDENT ENDONUCLEASE, OLD FAMILY-RELATED"/>
    <property type="match status" value="1"/>
</dbReference>
<gene>
    <name evidence="2" type="ORF">MNR06_08010</name>
</gene>
<dbReference type="EMBL" id="CP093442">
    <property type="protein sequence ID" value="UOF02896.1"/>
    <property type="molecule type" value="Genomic_DNA"/>
</dbReference>
<evidence type="ECO:0000313" key="3">
    <source>
        <dbReference type="Proteomes" id="UP000830116"/>
    </source>
</evidence>
<evidence type="ECO:0008006" key="4">
    <source>
        <dbReference type="Google" id="ProtNLM"/>
    </source>
</evidence>
<dbReference type="PANTHER" id="PTHR32182">
    <property type="entry name" value="DNA REPLICATION AND REPAIR PROTEIN RECF"/>
    <property type="match status" value="1"/>
</dbReference>
<accession>A0ABY4CGU2</accession>
<name>A0ABY4CGU2_9BACT</name>
<evidence type="ECO:0000256" key="1">
    <source>
        <dbReference type="SAM" id="Coils"/>
    </source>
</evidence>
<sequence length="1157" mass="132020">MSQAKQTGYEISKIELWNFGTYNSYQKIPLSNIQPGSLADLRSHVMFTGKNGSGKSTLMDLIWIALLPDERLLRLGVVETASPEGKKSVKGVRSTTDYILGKYLSGDQSESVARKTASPYLRHEGTSAILLTLTHRETGKSVSIGRFWWYSNHILKNENAFFICRENFSINGGKYNLMNPKGTPYESARLFLRGMKSEYDSLVEVTSKGNEYTRQLGEFFGGIESDDIVLLMKAANAKAIDNVNYFVRDFILSPLKDQAIESLMDRIKETSFLAKKIQDTTAMYELSKQIVEDFDKIEEGFEKQHAGKVKSKLLEIYSLHLENESRINQKQVKEIEIQQCQLVLDQVRPKIKALNDEEMSLAARVNSSDTAMKMREVDSQISLKEQQLDRQNNALRDAKIVAKKVEIEIPTGKDAREKLIAAANSRLATISNVLRDKEESKVKTVIEISRDQDLLNTASDELNYLERNSTSFPKDLYEIKLGMMRDLGIQEKDIMFVGELFMIPSENRNYEKAIKAVFSSIASRLVVHPQYEVEADAWLNRYKNKRRIGIQSLKDFSLSKHVVAAPAQDSVLDKIKFRDPSESSFYYAVREWLQSDFDVRIVEISEFSKRTNMVVTKEGYVKINAKYRVKHGERIDAPIGWDPEQKRSELLAEVKRLRLEIAKSQKSLETITAVIETETHNRMLLMKLLESGLEFLDIPETELSLKALNEQKEDLSKGDDDYNKAKKLWSACRVRRDEALSLESAQSTLIKTYNKEIEALDGAVAESTRILLKVLDEKVSRGQSLNDLFSKDDIDAELTSIKNEVVKSGITFQQFAREFNSEVQNSNSNGVAPNLYKNLNRYKTSYPNPSLEFDVNLNSETLFKKKASGWKEHLTYLGDTELPTCHDEWNRVYSTKLWESIRDFIDTHKKSIEKIKEDIETLNSGIRDMKFEKAYLELGYDDAKDDQRIKEFNRLLDVLEGIFSARFRSLDPKSQADEIDRVLEPFSKFMADGTKRDFATDPRNHFVFYIKSTFRSASGADEATEIFRGSSKDAKSGGQTVQLCYVLLAMALAQKFHFNDPIRGLNTFRFIILDEFADKLDNEKPEGIVKLFGDMGFQAVLLTPYSKVDLLRPMMNKIVSVIKNTDTQHSKAAEIDIDNLSAEERAALIDPSEEEYA</sequence>
<protein>
    <recommendedName>
        <fullName evidence="4">AAA family ATPase</fullName>
    </recommendedName>
</protein>
<dbReference type="InterPro" id="IPR027417">
    <property type="entry name" value="P-loop_NTPase"/>
</dbReference>